<dbReference type="Gene3D" id="1.50.10.20">
    <property type="match status" value="1"/>
</dbReference>
<accession>A0ABX6R937</accession>
<feature type="chain" id="PRO_5046562584" evidence="1">
    <location>
        <begin position="21"/>
        <end position="378"/>
    </location>
</feature>
<name>A0ABX6R937_PSEMX</name>
<dbReference type="GO" id="GO:0030570">
    <property type="term" value="F:pectate lyase activity"/>
    <property type="evidence" value="ECO:0007669"/>
    <property type="project" value="UniProtKB-EC"/>
</dbReference>
<dbReference type="RefSeq" id="WP_185895091.1">
    <property type="nucleotide sequence ID" value="NZ_CP060028.1"/>
</dbReference>
<dbReference type="Pfam" id="PF09492">
    <property type="entry name" value="Pec_lyase"/>
    <property type="match status" value="1"/>
</dbReference>
<evidence type="ECO:0000256" key="1">
    <source>
        <dbReference type="SAM" id="SignalP"/>
    </source>
</evidence>
<evidence type="ECO:0000313" key="3">
    <source>
        <dbReference type="Proteomes" id="UP000515506"/>
    </source>
</evidence>
<reference evidence="2 3" key="1">
    <citation type="submission" date="2020-08" db="EMBL/GenBank/DDBJ databases">
        <title>Streptomycin resistant and MDR strain, P. mexicana.</title>
        <authorList>
            <person name="Ganesh-kumar S."/>
            <person name="Zhe T."/>
            <person name="Yu Z."/>
            <person name="Min Y."/>
        </authorList>
    </citation>
    <scope>NUCLEOTIDE SEQUENCE [LARGE SCALE GENOMIC DNA]</scope>
    <source>
        <strain evidence="2 3">GTZY</strain>
    </source>
</reference>
<keyword evidence="1" id="KW-0732">Signal</keyword>
<gene>
    <name evidence="2" type="primary">pelA</name>
    <name evidence="2" type="ORF">H4W19_15835</name>
</gene>
<keyword evidence="2" id="KW-0456">Lyase</keyword>
<dbReference type="Proteomes" id="UP000515506">
    <property type="component" value="Chromosome"/>
</dbReference>
<dbReference type="SUPFAM" id="SSF81853">
    <property type="entry name" value="Family 10 polysaccharide lyase"/>
    <property type="match status" value="1"/>
</dbReference>
<keyword evidence="3" id="KW-1185">Reference proteome</keyword>
<proteinExistence type="predicted"/>
<sequence>MNAVRALAIALLIASSSAMAAPSDDAPSLAGFDDAIHHWRNVHGDAYPRYLPEDVAKIADNILRYQRVDGGWIENQDPARILDDAEKTRFDAEARKSGGSFDNRNIYTQLDYLATAYAITGDVRYRDGSLKGLQFTLAQQIPSCGGWPHTVPATQPYHPHITIADDVTAGVLGTLRKVVSDTRRYAFVDAALRTRVRSAIDAGDACLLRLQVRQGDTLAGWAGQHDAQTLVPAQGRKFELPAITGQETVGVVRYLMSIPDPSPDVVKAVDGAVAWLRRVEITGWRIETFEAPAEQFQYHSTTKDRRLVADPTASGLWARFYDLKDNSAVLATRDSRRVARYEDIPRERRTGYEWYGSWPERLLSKEYPQWKASHPATP</sequence>
<dbReference type="EMBL" id="CP060028">
    <property type="protein sequence ID" value="QND79777.1"/>
    <property type="molecule type" value="Genomic_DNA"/>
</dbReference>
<protein>
    <submittedName>
        <fullName evidence="2">Pectate lyase</fullName>
        <ecNumber evidence="2">4.2.2.2</ecNumber>
    </submittedName>
</protein>
<dbReference type="InterPro" id="IPR012669">
    <property type="entry name" value="Pectate_lyase"/>
</dbReference>
<evidence type="ECO:0000313" key="2">
    <source>
        <dbReference type="EMBL" id="QND79777.1"/>
    </source>
</evidence>
<organism evidence="2 3">
    <name type="scientific">Pseudoxanthomonas mexicana</name>
    <dbReference type="NCBI Taxonomy" id="128785"/>
    <lineage>
        <taxon>Bacteria</taxon>
        <taxon>Pseudomonadati</taxon>
        <taxon>Pseudomonadota</taxon>
        <taxon>Gammaproteobacteria</taxon>
        <taxon>Lysobacterales</taxon>
        <taxon>Lysobacteraceae</taxon>
        <taxon>Pseudoxanthomonas</taxon>
    </lineage>
</organism>
<dbReference type="NCBIfam" id="TIGR02474">
    <property type="entry name" value="pec_lyase"/>
    <property type="match status" value="1"/>
</dbReference>
<dbReference type="EC" id="4.2.2.2" evidence="2"/>
<feature type="signal peptide" evidence="1">
    <location>
        <begin position="1"/>
        <end position="20"/>
    </location>
</feature>